<feature type="compositionally biased region" description="Basic and acidic residues" evidence="1">
    <location>
        <begin position="23"/>
        <end position="36"/>
    </location>
</feature>
<dbReference type="EMBL" id="RJVU01063416">
    <property type="protein sequence ID" value="ROJ25321.1"/>
    <property type="molecule type" value="Genomic_DNA"/>
</dbReference>
<comment type="caution">
    <text evidence="2">The sequence shown here is derived from an EMBL/GenBank/DDBJ whole genome shotgun (WGS) entry which is preliminary data.</text>
</comment>
<keyword evidence="3" id="KW-1185">Reference proteome</keyword>
<evidence type="ECO:0000313" key="3">
    <source>
        <dbReference type="Proteomes" id="UP000281406"/>
    </source>
</evidence>
<dbReference type="AlphaFoldDB" id="A0A3N0XRM9"/>
<evidence type="ECO:0000256" key="1">
    <source>
        <dbReference type="SAM" id="MobiDB-lite"/>
    </source>
</evidence>
<organism evidence="2 3">
    <name type="scientific">Anabarilius grahami</name>
    <name type="common">Kanglang fish</name>
    <name type="synonym">Barilius grahami</name>
    <dbReference type="NCBI Taxonomy" id="495550"/>
    <lineage>
        <taxon>Eukaryota</taxon>
        <taxon>Metazoa</taxon>
        <taxon>Chordata</taxon>
        <taxon>Craniata</taxon>
        <taxon>Vertebrata</taxon>
        <taxon>Euteleostomi</taxon>
        <taxon>Actinopterygii</taxon>
        <taxon>Neopterygii</taxon>
        <taxon>Teleostei</taxon>
        <taxon>Ostariophysi</taxon>
        <taxon>Cypriniformes</taxon>
        <taxon>Xenocyprididae</taxon>
        <taxon>Xenocypridinae</taxon>
        <taxon>Xenocypridinae incertae sedis</taxon>
        <taxon>Anabarilius</taxon>
    </lineage>
</organism>
<accession>A0A3N0XRM9</accession>
<sequence>MSTHRSRENTIPGYRYQSQTRKHKEEHSSKLDPSSKDDDDDELVQTNSSIHERIPICRRPV</sequence>
<feature type="region of interest" description="Disordered" evidence="1">
    <location>
        <begin position="1"/>
        <end position="61"/>
    </location>
</feature>
<gene>
    <name evidence="2" type="ORF">DPX16_20134</name>
</gene>
<dbReference type="Proteomes" id="UP000281406">
    <property type="component" value="Unassembled WGS sequence"/>
</dbReference>
<proteinExistence type="predicted"/>
<reference evidence="2 3" key="1">
    <citation type="submission" date="2018-10" db="EMBL/GenBank/DDBJ databases">
        <title>Genome assembly for a Yunnan-Guizhou Plateau 3E fish, Anabarilius grahami (Regan), and its evolutionary and genetic applications.</title>
        <authorList>
            <person name="Jiang W."/>
        </authorList>
    </citation>
    <scope>NUCLEOTIDE SEQUENCE [LARGE SCALE GENOMIC DNA]</scope>
    <source>
        <strain evidence="2">AG-KIZ</strain>
        <tissue evidence="2">Muscle</tissue>
    </source>
</reference>
<name>A0A3N0XRM9_ANAGA</name>
<evidence type="ECO:0000313" key="2">
    <source>
        <dbReference type="EMBL" id="ROJ25321.1"/>
    </source>
</evidence>
<protein>
    <submittedName>
        <fullName evidence="2">Uncharacterized protein</fullName>
    </submittedName>
</protein>